<feature type="transmembrane region" description="Helical" evidence="1">
    <location>
        <begin position="416"/>
        <end position="440"/>
    </location>
</feature>
<dbReference type="RefSeq" id="WP_141466778.1">
    <property type="nucleotide sequence ID" value="NZ_RBZW01000077.1"/>
</dbReference>
<keyword evidence="3" id="KW-1185">Reference proteome</keyword>
<feature type="transmembrane region" description="Helical" evidence="1">
    <location>
        <begin position="461"/>
        <end position="483"/>
    </location>
</feature>
<dbReference type="OrthoDB" id="137309at2157"/>
<feature type="transmembrane region" description="Helical" evidence="1">
    <location>
        <begin position="182"/>
        <end position="201"/>
    </location>
</feature>
<comment type="caution">
    <text evidence="2">The sequence shown here is derived from an EMBL/GenBank/DDBJ whole genome shotgun (WGS) entry which is preliminary data.</text>
</comment>
<protein>
    <submittedName>
        <fullName evidence="2">MFS transporter</fullName>
    </submittedName>
</protein>
<keyword evidence="1" id="KW-1133">Transmembrane helix</keyword>
<name>A0A4S3TIT6_9EURY</name>
<dbReference type="AlphaFoldDB" id="A0A4S3TIT6"/>
<keyword evidence="1" id="KW-0472">Membrane</keyword>
<feature type="transmembrane region" description="Helical" evidence="1">
    <location>
        <begin position="49"/>
        <end position="68"/>
    </location>
</feature>
<reference evidence="2 3" key="1">
    <citation type="submission" date="2018-10" db="EMBL/GenBank/DDBJ databases">
        <title>Natronolimnobius sp. XQ-INN 246 isolated from Inner Mongolia Autonomous Region of China.</title>
        <authorList>
            <person name="Xue Q."/>
        </authorList>
    </citation>
    <scope>NUCLEOTIDE SEQUENCE [LARGE SCALE GENOMIC DNA]</scope>
    <source>
        <strain evidence="2 3">XQ-INN 246</strain>
    </source>
</reference>
<evidence type="ECO:0000256" key="1">
    <source>
        <dbReference type="SAM" id="Phobius"/>
    </source>
</evidence>
<dbReference type="Proteomes" id="UP000318864">
    <property type="component" value="Unassembled WGS sequence"/>
</dbReference>
<proteinExistence type="predicted"/>
<feature type="transmembrane region" description="Helical" evidence="1">
    <location>
        <begin position="352"/>
        <end position="377"/>
    </location>
</feature>
<feature type="transmembrane region" description="Helical" evidence="1">
    <location>
        <begin position="257"/>
        <end position="276"/>
    </location>
</feature>
<dbReference type="EMBL" id="RBZW01000077">
    <property type="protein sequence ID" value="THE62765.1"/>
    <property type="molecule type" value="Genomic_DNA"/>
</dbReference>
<feature type="transmembrane region" description="Helical" evidence="1">
    <location>
        <begin position="207"/>
        <end position="225"/>
    </location>
</feature>
<accession>A0A4S3TIT6</accession>
<feature type="transmembrane region" description="Helical" evidence="1">
    <location>
        <begin position="288"/>
        <end position="304"/>
    </location>
</feature>
<feature type="transmembrane region" description="Helical" evidence="1">
    <location>
        <begin position="389"/>
        <end position="410"/>
    </location>
</feature>
<evidence type="ECO:0000313" key="3">
    <source>
        <dbReference type="Proteomes" id="UP000318864"/>
    </source>
</evidence>
<evidence type="ECO:0000313" key="2">
    <source>
        <dbReference type="EMBL" id="THE62765.1"/>
    </source>
</evidence>
<keyword evidence="1" id="KW-0812">Transmembrane</keyword>
<gene>
    <name evidence="2" type="ORF">D8Y22_22115</name>
</gene>
<sequence>MSPQSAGDDGLFRKLALAIGFLAVAASALLAHASPATGYEISIYAMTPSGVWAGLFVAMAVALAVAFVPAPDDRYGTRAIALVLGGSGMIVFAGLPIIRGYHYFGHHDSLTHLGWARAISEGTITPFDLFYPAIHTVTVVLNTVLELPLTRALLVVVLVSMLVFCLFVPLTVGTITDDRQAVLVATFSSFLLLPITTISMYLSAHAMSQAVLFSALLVYCFVTYLRTDRSVGTVSAIGLAFALVSVAAVVYHPQLVAHLIVVFLGICAVQFLARRVARNGQIADQTPVYGHSLFLVALFLIWTADDGFFLETVEYFLSSVVEFLLGMGGTAGDTIATQGASLTAVGGSLPEIFLKLFATHLVFTLLVGALALGLVVARHSAWLSSVRAETTYFLVALAALGPVFVAYFFASGSSMYFRVFGLMMVFVTILGSIAIAGLVARLSRRPIDDDSGRPTDAGRTVSGHPLLAVAFALLLVVSLAAVFPSPYTYTPSPHVSEQTMHGYDSAFAAQDDDVDFLGLRDGPNRFDDAVNGNAERSWRHIDIEAEDLRDGLPDAYDEDRYLAVTQKDYEREVVAYHELRYSEGELESIGAEPGVDRIQSNGEFDLYYVHGEPDGV</sequence>
<feature type="transmembrane region" description="Helical" evidence="1">
    <location>
        <begin position="152"/>
        <end position="170"/>
    </location>
</feature>
<feature type="transmembrane region" description="Helical" evidence="1">
    <location>
        <begin position="80"/>
        <end position="98"/>
    </location>
</feature>
<feature type="transmembrane region" description="Helical" evidence="1">
    <location>
        <begin position="232"/>
        <end position="251"/>
    </location>
</feature>
<organism evidence="2 3">
    <name type="scientific">Salinadaptatus halalkaliphilus</name>
    <dbReference type="NCBI Taxonomy" id="2419781"/>
    <lineage>
        <taxon>Archaea</taxon>
        <taxon>Methanobacteriati</taxon>
        <taxon>Methanobacteriota</taxon>
        <taxon>Stenosarchaea group</taxon>
        <taxon>Halobacteria</taxon>
        <taxon>Halobacteriales</taxon>
        <taxon>Natrialbaceae</taxon>
        <taxon>Salinadaptatus</taxon>
    </lineage>
</organism>